<feature type="domain" description="Suppressor of fused-like" evidence="1">
    <location>
        <begin position="39"/>
        <end position="185"/>
    </location>
</feature>
<dbReference type="SUPFAM" id="SSF103359">
    <property type="entry name" value="Suppressor of Fused, N-terminal domain"/>
    <property type="match status" value="1"/>
</dbReference>
<dbReference type="EMBL" id="CP061032">
    <property type="protein sequence ID" value="QNP90929.1"/>
    <property type="molecule type" value="Genomic_DNA"/>
</dbReference>
<evidence type="ECO:0000259" key="1">
    <source>
        <dbReference type="Pfam" id="PF05076"/>
    </source>
</evidence>
<evidence type="ECO:0000313" key="3">
    <source>
        <dbReference type="EMBL" id="QNP90929.1"/>
    </source>
</evidence>
<dbReference type="Pfam" id="PF05076">
    <property type="entry name" value="SUFU"/>
    <property type="match status" value="1"/>
</dbReference>
<reference evidence="4 5" key="1">
    <citation type="submission" date="2020-08" db="EMBL/GenBank/DDBJ databases">
        <title>novel species in genus Corynebacterium.</title>
        <authorList>
            <person name="Zhang G."/>
        </authorList>
    </citation>
    <scope>NUCLEOTIDE SEQUENCE [LARGE SCALE GENOMIC DNA]</scope>
    <source>
        <strain evidence="4 5">zg-917</strain>
        <strain evidence="3">Zg-917</strain>
    </source>
</reference>
<dbReference type="RefSeq" id="WP_171193616.1">
    <property type="nucleotide sequence ID" value="NZ_CP061032.1"/>
</dbReference>
<dbReference type="AlphaFoldDB" id="A0A7H0K0W3"/>
<dbReference type="Proteomes" id="UP000642876">
    <property type="component" value="Unassembled WGS sequence"/>
</dbReference>
<dbReference type="Proteomes" id="UP000516235">
    <property type="component" value="Chromosome"/>
</dbReference>
<evidence type="ECO:0000313" key="5">
    <source>
        <dbReference type="Proteomes" id="UP000642876"/>
    </source>
</evidence>
<dbReference type="EMBL" id="JACMYE010000010">
    <property type="protein sequence ID" value="MBC3179775.1"/>
    <property type="molecule type" value="Genomic_DNA"/>
</dbReference>
<evidence type="ECO:0000313" key="2">
    <source>
        <dbReference type="EMBL" id="MBC3179775.1"/>
    </source>
</evidence>
<accession>A0A7H0K0W3</accession>
<dbReference type="InterPro" id="IPR020941">
    <property type="entry name" value="SUFU-like_domain"/>
</dbReference>
<organism evidence="3 4">
    <name type="scientific">Corynebacterium lujinxingii</name>
    <dbReference type="NCBI Taxonomy" id="2763010"/>
    <lineage>
        <taxon>Bacteria</taxon>
        <taxon>Bacillati</taxon>
        <taxon>Actinomycetota</taxon>
        <taxon>Actinomycetes</taxon>
        <taxon>Mycobacteriales</taxon>
        <taxon>Corynebacteriaceae</taxon>
        <taxon>Corynebacterium</taxon>
    </lineage>
</organism>
<gene>
    <name evidence="2" type="ORF">H7348_10755</name>
    <name evidence="3" type="ORF">IAU68_03960</name>
</gene>
<keyword evidence="5" id="KW-1185">Reference proteome</keyword>
<dbReference type="KEGG" id="cluj:IAU68_03960"/>
<proteinExistence type="predicted"/>
<sequence length="313" mass="33523">MGVFDRFRRGPRTGGATVLTALATATGDAQAHTFSYPDVDVLAYFVDTPLPHVLYCTYGLSQVESSQRIAGTQTELTLRVPDNSDALPPKWPADQLARMARNVRRSGVDIEPGHHVSFDSGALSGFVFTGDPVLGQVDGPTGRIQFTYGVGLNGDDLERMLRWDPLKFATLLGDLYPLGLTDPARAPLSADDKVRLLLDDTANAEGSSIGAATAKYLEVDAAGRVDMDERAASALLRAARYRLLFGRTFALVRDDTFLLFDPNAEAVELAEDHIVVPAGADVANELLAVFDAAPGSYSLTTAPLTLKVIDPAT</sequence>
<dbReference type="InterPro" id="IPR037181">
    <property type="entry name" value="SUFU_N"/>
</dbReference>
<name>A0A7H0K0W3_9CORY</name>
<evidence type="ECO:0000313" key="4">
    <source>
        <dbReference type="Proteomes" id="UP000516235"/>
    </source>
</evidence>
<protein>
    <submittedName>
        <fullName evidence="3">Suppressor of fused domain protein</fullName>
    </submittedName>
</protein>